<keyword evidence="3" id="KW-0862">Zinc</keyword>
<dbReference type="InterPro" id="IPR044553">
    <property type="entry name" value="Bbox1_ANCHR"/>
</dbReference>
<dbReference type="Gene3D" id="3.30.40.10">
    <property type="entry name" value="Zinc/RING finger domain, C3HC4 (zinc finger)"/>
    <property type="match status" value="1"/>
</dbReference>
<dbReference type="GeneTree" id="ENSGT00940000167893"/>
<organism evidence="7 8">
    <name type="scientific">Eptatretus burgeri</name>
    <name type="common">Inshore hagfish</name>
    <dbReference type="NCBI Taxonomy" id="7764"/>
    <lineage>
        <taxon>Eukaryota</taxon>
        <taxon>Metazoa</taxon>
        <taxon>Chordata</taxon>
        <taxon>Craniata</taxon>
        <taxon>Vertebrata</taxon>
        <taxon>Cyclostomata</taxon>
        <taxon>Myxini</taxon>
        <taxon>Myxiniformes</taxon>
        <taxon>Myxinidae</taxon>
        <taxon>Eptatretinae</taxon>
        <taxon>Eptatretus</taxon>
    </lineage>
</organism>
<keyword evidence="1" id="KW-0479">Metal-binding</keyword>
<dbReference type="GO" id="GO:0044878">
    <property type="term" value="P:mitotic cytokinesis checkpoint signaling"/>
    <property type="evidence" value="ECO:0007669"/>
    <property type="project" value="TreeGrafter"/>
</dbReference>
<dbReference type="PROSITE" id="PS50178">
    <property type="entry name" value="ZF_FYVE"/>
    <property type="match status" value="1"/>
</dbReference>
<reference evidence="7" key="2">
    <citation type="submission" date="2025-09" db="UniProtKB">
        <authorList>
            <consortium name="Ensembl"/>
        </authorList>
    </citation>
    <scope>IDENTIFICATION</scope>
</reference>
<sequence>MENRCYSCASGFGFLRRELGCKNCGRAFCSTCLPHRITLAGHGDKTHRVCVKCFQNLAGNGSKDYQPGTRSPPANYKKRVAAFQKNNMKWNATAVLAQPPANSVTGLDSTDKEIAERLQKLKADTKSNKMPSDQEMASRLAALLRDDMSDLPSVPEIEARLAKLQGLPAGSRGQRPVHLPPESRTQTEQMTDLLQQMAKEAELDSRQGATVSADTVNDLNFEKRPAYPMNIPILDLEEEKRKILAAAQADVDQESQRRAEDLTLARTLALIKGEDPKKVVNWENNEEESEEENEDVAVRQLMKQFVDEAALDERSGIAERPCMERKRSQDEEVARPRQMTSGKFGWSTEQESKEEEEQELPWCCICNEDASLRCHGCDGDLYCSRCFREGHNKFDSEEHSTEAYNPKRQRVL</sequence>
<dbReference type="GO" id="GO:0005813">
    <property type="term" value="C:centrosome"/>
    <property type="evidence" value="ECO:0007669"/>
    <property type="project" value="TreeGrafter"/>
</dbReference>
<feature type="domain" description="FYVE-type" evidence="6">
    <location>
        <begin position="1"/>
        <end position="58"/>
    </location>
</feature>
<evidence type="ECO:0000313" key="7">
    <source>
        <dbReference type="Ensembl" id="ENSEBUP00000022241.1"/>
    </source>
</evidence>
<accession>A0A8C4WZG9</accession>
<proteinExistence type="predicted"/>
<name>A0A8C4WZG9_EPTBU</name>
<evidence type="ECO:0000313" key="8">
    <source>
        <dbReference type="Proteomes" id="UP000694388"/>
    </source>
</evidence>
<dbReference type="SMART" id="SM00064">
    <property type="entry name" value="FYVE"/>
    <property type="match status" value="1"/>
</dbReference>
<dbReference type="PANTHER" id="PTHR46603:SF1">
    <property type="entry name" value="ABSCISSION_NOCUT CHECKPOINT REGULATOR"/>
    <property type="match status" value="1"/>
</dbReference>
<evidence type="ECO:0000256" key="3">
    <source>
        <dbReference type="ARBA" id="ARBA00022833"/>
    </source>
</evidence>
<evidence type="ECO:0000256" key="1">
    <source>
        <dbReference type="ARBA" id="ARBA00022723"/>
    </source>
</evidence>
<reference evidence="7" key="1">
    <citation type="submission" date="2025-08" db="UniProtKB">
        <authorList>
            <consortium name="Ensembl"/>
        </authorList>
    </citation>
    <scope>IDENTIFICATION</scope>
</reference>
<evidence type="ECO:0000259" key="6">
    <source>
        <dbReference type="PROSITE" id="PS50178"/>
    </source>
</evidence>
<dbReference type="InterPro" id="IPR017455">
    <property type="entry name" value="Znf_FYVE-rel"/>
</dbReference>
<dbReference type="GO" id="GO:0008270">
    <property type="term" value="F:zinc ion binding"/>
    <property type="evidence" value="ECO:0007669"/>
    <property type="project" value="UniProtKB-KW"/>
</dbReference>
<dbReference type="InterPro" id="IPR011011">
    <property type="entry name" value="Znf_FYVE_PHD"/>
</dbReference>
<keyword evidence="8" id="KW-1185">Reference proteome</keyword>
<dbReference type="GO" id="GO:0032154">
    <property type="term" value="C:cleavage furrow"/>
    <property type="evidence" value="ECO:0007669"/>
    <property type="project" value="TreeGrafter"/>
</dbReference>
<dbReference type="Pfam" id="PF22586">
    <property type="entry name" value="ANCHR-like_BBOX"/>
    <property type="match status" value="1"/>
</dbReference>
<evidence type="ECO:0000256" key="5">
    <source>
        <dbReference type="SAM" id="MobiDB-lite"/>
    </source>
</evidence>
<dbReference type="Proteomes" id="UP000694388">
    <property type="component" value="Unplaced"/>
</dbReference>
<keyword evidence="2 4" id="KW-0863">Zinc-finger</keyword>
<dbReference type="SUPFAM" id="SSF57903">
    <property type="entry name" value="FYVE/PHD zinc finger"/>
    <property type="match status" value="1"/>
</dbReference>
<dbReference type="CDD" id="cd19817">
    <property type="entry name" value="Bbox1_ANCHR-like"/>
    <property type="match status" value="1"/>
</dbReference>
<dbReference type="PANTHER" id="PTHR46603">
    <property type="entry name" value="ABSCISSION/NOCUT CHECKPOINT REGULATOR"/>
    <property type="match status" value="1"/>
</dbReference>
<dbReference type="InterPro" id="IPR000306">
    <property type="entry name" value="Znf_FYVE"/>
</dbReference>
<dbReference type="Pfam" id="PF01363">
    <property type="entry name" value="FYVE"/>
    <property type="match status" value="1"/>
</dbReference>
<protein>
    <recommendedName>
        <fullName evidence="6">FYVE-type domain-containing protein</fullName>
    </recommendedName>
</protein>
<dbReference type="InterPro" id="IPR013083">
    <property type="entry name" value="Znf_RING/FYVE/PHD"/>
</dbReference>
<dbReference type="SUPFAM" id="SSF57845">
    <property type="entry name" value="B-box zinc-binding domain"/>
    <property type="match status" value="1"/>
</dbReference>
<feature type="region of interest" description="Disordered" evidence="5">
    <location>
        <begin position="320"/>
        <end position="352"/>
    </location>
</feature>
<evidence type="ECO:0000256" key="2">
    <source>
        <dbReference type="ARBA" id="ARBA00022771"/>
    </source>
</evidence>
<dbReference type="GO" id="GO:0009838">
    <property type="term" value="P:abscission"/>
    <property type="evidence" value="ECO:0007669"/>
    <property type="project" value="TreeGrafter"/>
</dbReference>
<feature type="compositionally biased region" description="Basic and acidic residues" evidence="5">
    <location>
        <begin position="320"/>
        <end position="335"/>
    </location>
</feature>
<dbReference type="GO" id="GO:0030496">
    <property type="term" value="C:midbody"/>
    <property type="evidence" value="ECO:0007669"/>
    <property type="project" value="TreeGrafter"/>
</dbReference>
<evidence type="ECO:0000256" key="4">
    <source>
        <dbReference type="PROSITE-ProRule" id="PRU00091"/>
    </source>
</evidence>
<dbReference type="AlphaFoldDB" id="A0A8C4WZG9"/>
<dbReference type="GO" id="GO:0032266">
    <property type="term" value="F:phosphatidylinositol-3-phosphate binding"/>
    <property type="evidence" value="ECO:0007669"/>
    <property type="project" value="TreeGrafter"/>
</dbReference>
<dbReference type="Ensembl" id="ENSEBUT00000022817.1">
    <property type="protein sequence ID" value="ENSEBUP00000022241.1"/>
    <property type="gene ID" value="ENSEBUG00000013704.1"/>
</dbReference>